<dbReference type="GO" id="GO:0008285">
    <property type="term" value="P:negative regulation of cell population proliferation"/>
    <property type="evidence" value="ECO:0007669"/>
    <property type="project" value="TreeGrafter"/>
</dbReference>
<keyword evidence="2" id="KW-0677">Repeat</keyword>
<dbReference type="GO" id="GO:0060090">
    <property type="term" value="F:molecular adaptor activity"/>
    <property type="evidence" value="ECO:0007669"/>
    <property type="project" value="InterPro"/>
</dbReference>
<accession>A0A5E4NL08</accession>
<proteinExistence type="predicted"/>
<dbReference type="EMBL" id="CABPRJ010002408">
    <property type="protein sequence ID" value="VVC45631.1"/>
    <property type="molecule type" value="Genomic_DNA"/>
</dbReference>
<dbReference type="PROSITE" id="PS50020">
    <property type="entry name" value="WW_DOMAIN_2"/>
    <property type="match status" value="2"/>
</dbReference>
<feature type="region of interest" description="Disordered" evidence="3">
    <location>
        <begin position="371"/>
        <end position="393"/>
    </location>
</feature>
<keyword evidence="1" id="KW-0597">Phosphoprotein</keyword>
<evidence type="ECO:0000256" key="2">
    <source>
        <dbReference type="ARBA" id="ARBA00022737"/>
    </source>
</evidence>
<dbReference type="PANTHER" id="PTHR47522:SF2">
    <property type="entry name" value="PROTEIN SALVADOR HOMOLOG 1"/>
    <property type="match status" value="1"/>
</dbReference>
<evidence type="ECO:0000313" key="7">
    <source>
        <dbReference type="Proteomes" id="UP000325440"/>
    </source>
</evidence>
<dbReference type="InterPro" id="IPR001202">
    <property type="entry name" value="WW_dom"/>
</dbReference>
<dbReference type="OrthoDB" id="5339429at2759"/>
<evidence type="ECO:0000256" key="1">
    <source>
        <dbReference type="ARBA" id="ARBA00022553"/>
    </source>
</evidence>
<dbReference type="Gene3D" id="2.20.70.10">
    <property type="match status" value="2"/>
</dbReference>
<evidence type="ECO:0000313" key="6">
    <source>
        <dbReference type="EMBL" id="VVC45631.1"/>
    </source>
</evidence>
<reference evidence="6 7" key="1">
    <citation type="submission" date="2019-08" db="EMBL/GenBank/DDBJ databases">
        <authorList>
            <person name="Alioto T."/>
            <person name="Alioto T."/>
            <person name="Gomez Garrido J."/>
        </authorList>
    </citation>
    <scope>NUCLEOTIDE SEQUENCE [LARGE SCALE GENOMIC DNA]</scope>
</reference>
<evidence type="ECO:0000259" key="4">
    <source>
        <dbReference type="PROSITE" id="PS50020"/>
    </source>
</evidence>
<organism evidence="6 7">
    <name type="scientific">Cinara cedri</name>
    <dbReference type="NCBI Taxonomy" id="506608"/>
    <lineage>
        <taxon>Eukaryota</taxon>
        <taxon>Metazoa</taxon>
        <taxon>Ecdysozoa</taxon>
        <taxon>Arthropoda</taxon>
        <taxon>Hexapoda</taxon>
        <taxon>Insecta</taxon>
        <taxon>Pterygota</taxon>
        <taxon>Neoptera</taxon>
        <taxon>Paraneoptera</taxon>
        <taxon>Hemiptera</taxon>
        <taxon>Sternorrhyncha</taxon>
        <taxon>Aphidomorpha</taxon>
        <taxon>Aphidoidea</taxon>
        <taxon>Aphididae</taxon>
        <taxon>Lachninae</taxon>
        <taxon>Cinara</taxon>
    </lineage>
</organism>
<dbReference type="SMART" id="SM00456">
    <property type="entry name" value="WW"/>
    <property type="match status" value="2"/>
</dbReference>
<feature type="compositionally biased region" description="Polar residues" evidence="3">
    <location>
        <begin position="372"/>
        <end position="390"/>
    </location>
</feature>
<evidence type="ECO:0000256" key="3">
    <source>
        <dbReference type="SAM" id="MobiDB-lite"/>
    </source>
</evidence>
<dbReference type="GO" id="GO:0043065">
    <property type="term" value="P:positive regulation of apoptotic process"/>
    <property type="evidence" value="ECO:0007669"/>
    <property type="project" value="TreeGrafter"/>
</dbReference>
<name>A0A5E4NL08_9HEMI</name>
<feature type="domain" description="SARAH" evidence="5">
    <location>
        <begin position="673"/>
        <end position="720"/>
    </location>
</feature>
<dbReference type="GO" id="GO:0035329">
    <property type="term" value="P:hippo signaling"/>
    <property type="evidence" value="ECO:0007669"/>
    <property type="project" value="InterPro"/>
</dbReference>
<dbReference type="CDD" id="cd00201">
    <property type="entry name" value="WW"/>
    <property type="match status" value="2"/>
</dbReference>
<feature type="domain" description="WW" evidence="4">
    <location>
        <begin position="580"/>
        <end position="613"/>
    </location>
</feature>
<dbReference type="Proteomes" id="UP000325440">
    <property type="component" value="Unassembled WGS sequence"/>
</dbReference>
<keyword evidence="7" id="KW-1185">Reference proteome</keyword>
<dbReference type="InterPro" id="IPR036020">
    <property type="entry name" value="WW_dom_sf"/>
</dbReference>
<gene>
    <name evidence="6" type="ORF">CINCED_3A010648</name>
</gene>
<dbReference type="InterPro" id="IPR011524">
    <property type="entry name" value="SARAH_dom"/>
</dbReference>
<dbReference type="GO" id="GO:0006915">
    <property type="term" value="P:apoptotic process"/>
    <property type="evidence" value="ECO:0007669"/>
    <property type="project" value="InterPro"/>
</dbReference>
<sequence length="762" mass="87390">MNSKNTIVPIESEWNIAVRKIIEKITRKRNFLDAESITENESIDPNQSINAIETKRFKVAYSSETEPEKHIFLSNSANLKSCNRVSILPNDHGDNKDYSFVCTRKRGSDVSDEQCSLNKKVKLQELDDEVIVKKQENTNKLTFTKNLVENTVQTSKKPGLLTALLLNGSLSSIVNIDEQKYRIYNTCAFDSVATVISRAFIDNSTYINFVNANSNSEFLNFCKAVAFRNDADNLNRERVKILRRLFNEDSGVSNLKVINCECNVMKIIYDLLKECPSSKDHIRCSNDGCENANKCRNSSTIILDETKLKHLKNLEEMVNEYTKQRMYNCGLCTEQISAKRVLSYHLFIETDQVKRTIINVWTTEPFRKNNHNRTNVPESPNLINTNQPGGSVQKFGNIKNTPSPSMLIGHEGKYTPSSSVPDLAQKFANANLWSSTLGITADQSISVRNFSNRYIPNDCHINHQLGTHTSATCLPYHSHSDLAESSVIMHRFGDNTIYTPPLSQYFPNIQLQHKNEIINSHHSTPALHNIGQSGPIPLSSDGEELPLPPGWSIDLTLRGRKYYIDHNTKTTHWSHPLEKEGLPTGWERIESNDYGVYFVNHITRQAQYEHPCAPHYIYQPEVRIPLPLPPPPPPRPTHFHPHNMLVPANPYLNQEIPVWLSVYSQAAQTLDHKLRWEMFRLPELDCFNAMLTRLYKQELEEIVMRYEVYRSALLFEMDRRHMQSRCIDTNEYNRYGPGPRIIDITNDNLREVALSQHTETKV</sequence>
<dbReference type="AlphaFoldDB" id="A0A5E4NL08"/>
<dbReference type="InterPro" id="IPR030030">
    <property type="entry name" value="Sav"/>
</dbReference>
<dbReference type="CDD" id="cd21433">
    <property type="entry name" value="SARAH_Sav"/>
    <property type="match status" value="1"/>
</dbReference>
<protein>
    <submittedName>
        <fullName evidence="6">WW domain,SARAH domain</fullName>
    </submittedName>
</protein>
<evidence type="ECO:0000259" key="5">
    <source>
        <dbReference type="PROSITE" id="PS50951"/>
    </source>
</evidence>
<feature type="domain" description="WW" evidence="4">
    <location>
        <begin position="545"/>
        <end position="578"/>
    </location>
</feature>
<dbReference type="Pfam" id="PF00397">
    <property type="entry name" value="WW"/>
    <property type="match status" value="2"/>
</dbReference>
<dbReference type="GO" id="GO:0005829">
    <property type="term" value="C:cytosol"/>
    <property type="evidence" value="ECO:0007669"/>
    <property type="project" value="TreeGrafter"/>
</dbReference>
<dbReference type="PANTHER" id="PTHR47522">
    <property type="entry name" value="SALVADOR FAMILY WW DOMAIN-CONTAINING PROTEIN 1"/>
    <property type="match status" value="1"/>
</dbReference>
<dbReference type="SUPFAM" id="SSF51045">
    <property type="entry name" value="WW domain"/>
    <property type="match status" value="2"/>
</dbReference>
<dbReference type="FunFam" id="2.20.70.10:FF:000035">
    <property type="entry name" value="Salvador homolog 1 (Drosophila)"/>
    <property type="match status" value="1"/>
</dbReference>
<dbReference type="PROSITE" id="PS50951">
    <property type="entry name" value="SARAH"/>
    <property type="match status" value="1"/>
</dbReference>